<protein>
    <submittedName>
        <fullName evidence="9">Membrane bound O-acyl transferase family-domain-containing protein</fullName>
    </submittedName>
</protein>
<organism evidence="9 10">
    <name type="scientific">Dactylonectria estremocensis</name>
    <dbReference type="NCBI Taxonomy" id="1079267"/>
    <lineage>
        <taxon>Eukaryota</taxon>
        <taxon>Fungi</taxon>
        <taxon>Dikarya</taxon>
        <taxon>Ascomycota</taxon>
        <taxon>Pezizomycotina</taxon>
        <taxon>Sordariomycetes</taxon>
        <taxon>Hypocreomycetidae</taxon>
        <taxon>Hypocreales</taxon>
        <taxon>Nectriaceae</taxon>
        <taxon>Dactylonectria</taxon>
    </lineage>
</organism>
<evidence type="ECO:0000313" key="9">
    <source>
        <dbReference type="EMBL" id="KAH7123232.1"/>
    </source>
</evidence>
<evidence type="ECO:0000259" key="8">
    <source>
        <dbReference type="Pfam" id="PF13813"/>
    </source>
</evidence>
<keyword evidence="10" id="KW-1185">Reference proteome</keyword>
<evidence type="ECO:0000256" key="7">
    <source>
        <dbReference type="SAM" id="Phobius"/>
    </source>
</evidence>
<comment type="caution">
    <text evidence="9">The sequence shown here is derived from an EMBL/GenBank/DDBJ whole genome shotgun (WGS) entry which is preliminary data.</text>
</comment>
<keyword evidence="3 9" id="KW-0808">Transferase</keyword>
<keyword evidence="6 7" id="KW-0472">Membrane</keyword>
<dbReference type="Proteomes" id="UP000717696">
    <property type="component" value="Unassembled WGS sequence"/>
</dbReference>
<evidence type="ECO:0000256" key="6">
    <source>
        <dbReference type="ARBA" id="ARBA00023136"/>
    </source>
</evidence>
<evidence type="ECO:0000256" key="1">
    <source>
        <dbReference type="ARBA" id="ARBA00004141"/>
    </source>
</evidence>
<reference evidence="9" key="1">
    <citation type="journal article" date="2021" name="Nat. Commun.">
        <title>Genetic determinants of endophytism in the Arabidopsis root mycobiome.</title>
        <authorList>
            <person name="Mesny F."/>
            <person name="Miyauchi S."/>
            <person name="Thiergart T."/>
            <person name="Pickel B."/>
            <person name="Atanasova L."/>
            <person name="Karlsson M."/>
            <person name="Huettel B."/>
            <person name="Barry K.W."/>
            <person name="Haridas S."/>
            <person name="Chen C."/>
            <person name="Bauer D."/>
            <person name="Andreopoulos W."/>
            <person name="Pangilinan J."/>
            <person name="LaButti K."/>
            <person name="Riley R."/>
            <person name="Lipzen A."/>
            <person name="Clum A."/>
            <person name="Drula E."/>
            <person name="Henrissat B."/>
            <person name="Kohler A."/>
            <person name="Grigoriev I.V."/>
            <person name="Martin F.M."/>
            <person name="Hacquard S."/>
        </authorList>
    </citation>
    <scope>NUCLEOTIDE SEQUENCE</scope>
    <source>
        <strain evidence="9">MPI-CAGE-AT-0021</strain>
    </source>
</reference>
<feature type="transmembrane region" description="Helical" evidence="7">
    <location>
        <begin position="404"/>
        <end position="430"/>
    </location>
</feature>
<evidence type="ECO:0000313" key="10">
    <source>
        <dbReference type="Proteomes" id="UP000717696"/>
    </source>
</evidence>
<dbReference type="GO" id="GO:0016020">
    <property type="term" value="C:membrane"/>
    <property type="evidence" value="ECO:0007669"/>
    <property type="project" value="UniProtKB-SubCell"/>
</dbReference>
<evidence type="ECO:0000256" key="4">
    <source>
        <dbReference type="ARBA" id="ARBA00022692"/>
    </source>
</evidence>
<comment type="subcellular location">
    <subcellularLocation>
        <location evidence="1">Membrane</location>
        <topology evidence="1">Multi-pass membrane protein</topology>
    </subcellularLocation>
</comment>
<dbReference type="AlphaFoldDB" id="A0A9P9DQI5"/>
<comment type="similarity">
    <text evidence="2">Belongs to the wax synthase family.</text>
</comment>
<feature type="transmembrane region" description="Helical" evidence="7">
    <location>
        <begin position="331"/>
        <end position="349"/>
    </location>
</feature>
<evidence type="ECO:0000256" key="2">
    <source>
        <dbReference type="ARBA" id="ARBA00007282"/>
    </source>
</evidence>
<dbReference type="InterPro" id="IPR044851">
    <property type="entry name" value="Wax_synthase"/>
</dbReference>
<proteinExistence type="inferred from homology"/>
<keyword evidence="5 7" id="KW-1133">Transmembrane helix</keyword>
<dbReference type="InterPro" id="IPR032805">
    <property type="entry name" value="Wax_synthase_dom"/>
</dbReference>
<sequence length="438" mass="49042">MVDPVSQDSAAISYAKCLAFFLGACLSTAFIIVSTPKAGINSFPRYAWIVVILSNCNHLFQQVSATCTSIVVNDVINGYLGFVLLQCCNFLVITRLDEDDLAKAGVSQSYGFPRKLFRAVCLIFNMRGTGTPWQIKRPNKFPRFFSRHSDNGEPTRASYVIRQMLIVAWYYLFLDVVFRSSLETPPEDTQRLFGHGKEFMYFDATGEQLAARVVVSITSWLGPGRITIDMAYRGISILAVMLGITSPKDWPPLFGSIWDAYTIRGCWSTFWHQSFRWPLTSVSNFVCHDILRLSPRSPLTRYLNVSIVFFVSGVIHLALDSFSPQPPPLVPTLAFFSFFSIAILLEEVVQDVCRRVTGVNTRDSTQRVPLWHKLVGYTWVGFWLTLTSPWFLYHATRLPPESKWLVPGSVVSSIGLEAGGALLVASGLLLKFAIGGEI</sequence>
<evidence type="ECO:0000256" key="5">
    <source>
        <dbReference type="ARBA" id="ARBA00022989"/>
    </source>
</evidence>
<dbReference type="Pfam" id="PF13813">
    <property type="entry name" value="MBOAT_2"/>
    <property type="match status" value="1"/>
</dbReference>
<feature type="transmembrane region" description="Helical" evidence="7">
    <location>
        <begin position="12"/>
        <end position="33"/>
    </location>
</feature>
<dbReference type="OrthoDB" id="1077582at2759"/>
<evidence type="ECO:0000256" key="3">
    <source>
        <dbReference type="ARBA" id="ARBA00022679"/>
    </source>
</evidence>
<dbReference type="PANTHER" id="PTHR31595:SF27">
    <property type="entry name" value="WAX SYNTHASE DOMAIN-CONTAINING PROTEIN-RELATED"/>
    <property type="match status" value="1"/>
</dbReference>
<accession>A0A9P9DQI5</accession>
<dbReference type="GO" id="GO:0006629">
    <property type="term" value="P:lipid metabolic process"/>
    <property type="evidence" value="ECO:0007669"/>
    <property type="project" value="InterPro"/>
</dbReference>
<feature type="domain" description="Wax synthase" evidence="8">
    <location>
        <begin position="250"/>
        <end position="336"/>
    </location>
</feature>
<dbReference type="GO" id="GO:0008374">
    <property type="term" value="F:O-acyltransferase activity"/>
    <property type="evidence" value="ECO:0007669"/>
    <property type="project" value="InterPro"/>
</dbReference>
<keyword evidence="4 7" id="KW-0812">Transmembrane</keyword>
<dbReference type="PANTHER" id="PTHR31595">
    <property type="entry name" value="LONG-CHAIN-ALCOHOL O-FATTY-ACYLTRANSFERASE 3-RELATED"/>
    <property type="match status" value="1"/>
</dbReference>
<dbReference type="EMBL" id="JAGMUU010000025">
    <property type="protein sequence ID" value="KAH7123232.1"/>
    <property type="molecule type" value="Genomic_DNA"/>
</dbReference>
<feature type="transmembrane region" description="Helical" evidence="7">
    <location>
        <begin position="370"/>
        <end position="392"/>
    </location>
</feature>
<gene>
    <name evidence="9" type="ORF">B0J13DRAFT_151808</name>
</gene>
<name>A0A9P9DQI5_9HYPO</name>
<feature type="transmembrane region" description="Helical" evidence="7">
    <location>
        <begin position="302"/>
        <end position="319"/>
    </location>
</feature>